<feature type="region of interest" description="Disordered" evidence="1">
    <location>
        <begin position="236"/>
        <end position="271"/>
    </location>
</feature>
<dbReference type="EMBL" id="WVTA01000003">
    <property type="protein sequence ID" value="KAK3214836.1"/>
    <property type="molecule type" value="Genomic_DNA"/>
</dbReference>
<reference evidence="2 3" key="1">
    <citation type="submission" date="2021-02" db="EMBL/GenBank/DDBJ databases">
        <title>Genome assembly of Pseudopithomyces chartarum.</title>
        <authorList>
            <person name="Jauregui R."/>
            <person name="Singh J."/>
            <person name="Voisey C."/>
        </authorList>
    </citation>
    <scope>NUCLEOTIDE SEQUENCE [LARGE SCALE GENOMIC DNA]</scope>
    <source>
        <strain evidence="2 3">AGR01</strain>
    </source>
</reference>
<evidence type="ECO:0000313" key="3">
    <source>
        <dbReference type="Proteomes" id="UP001280581"/>
    </source>
</evidence>
<dbReference type="Proteomes" id="UP001280581">
    <property type="component" value="Unassembled WGS sequence"/>
</dbReference>
<feature type="region of interest" description="Disordered" evidence="1">
    <location>
        <begin position="1"/>
        <end position="24"/>
    </location>
</feature>
<name>A0AAN6RKY7_9PLEO</name>
<dbReference type="AlphaFoldDB" id="A0AAN6RKY7"/>
<feature type="region of interest" description="Disordered" evidence="1">
    <location>
        <begin position="134"/>
        <end position="163"/>
    </location>
</feature>
<feature type="compositionally biased region" description="Basic and acidic residues" evidence="1">
    <location>
        <begin position="249"/>
        <end position="260"/>
    </location>
</feature>
<accession>A0AAN6RKY7</accession>
<keyword evidence="3" id="KW-1185">Reference proteome</keyword>
<evidence type="ECO:0000256" key="1">
    <source>
        <dbReference type="SAM" id="MobiDB-lite"/>
    </source>
</evidence>
<gene>
    <name evidence="2" type="ORF">GRF29_19g1428503</name>
</gene>
<evidence type="ECO:0000313" key="2">
    <source>
        <dbReference type="EMBL" id="KAK3214836.1"/>
    </source>
</evidence>
<feature type="compositionally biased region" description="Basic and acidic residues" evidence="1">
    <location>
        <begin position="1"/>
        <end position="20"/>
    </location>
</feature>
<organism evidence="2 3">
    <name type="scientific">Pseudopithomyces chartarum</name>
    <dbReference type="NCBI Taxonomy" id="1892770"/>
    <lineage>
        <taxon>Eukaryota</taxon>
        <taxon>Fungi</taxon>
        <taxon>Dikarya</taxon>
        <taxon>Ascomycota</taxon>
        <taxon>Pezizomycotina</taxon>
        <taxon>Dothideomycetes</taxon>
        <taxon>Pleosporomycetidae</taxon>
        <taxon>Pleosporales</taxon>
        <taxon>Massarineae</taxon>
        <taxon>Didymosphaeriaceae</taxon>
        <taxon>Pseudopithomyces</taxon>
    </lineage>
</organism>
<sequence>MGETQREEHVPNSKQPDMRTTRRSRLSAHNLRIHTAAYPKQSYFPICQIQEARSQWEQDANNGGDQTPADALGFSYDGLSPQDIDMKARRKASMDTLKLYSGNLASLSMPMDRLIEIQPEKSPRDPNAAFKELEAIDSSESESDLSSQDDRPDDVISLGSLRPSSDTLSVSREMFVESTKEKKEQGTRNWRILRTRRRNTIERIKVKEIELLWAGSQGPAPAAKLNIDAFKAHRAARDPDGMQPLVDSAVHRRDADHDSPYRLSLTASALP</sequence>
<protein>
    <submittedName>
        <fullName evidence="2">Uncharacterized protein</fullName>
    </submittedName>
</protein>
<comment type="caution">
    <text evidence="2">The sequence shown here is derived from an EMBL/GenBank/DDBJ whole genome shotgun (WGS) entry which is preliminary data.</text>
</comment>
<proteinExistence type="predicted"/>